<dbReference type="SUPFAM" id="SSF161111">
    <property type="entry name" value="Cation efflux protein transmembrane domain-like"/>
    <property type="match status" value="1"/>
</dbReference>
<reference evidence="8 9" key="1">
    <citation type="submission" date="2016-04" db="EMBL/GenBank/DDBJ databases">
        <title>Complete genome sequence of Dietzia lutea YIM 80766T, a strain isolated from desert soil in Egypt.</title>
        <authorList>
            <person name="Zhao J."/>
            <person name="Hu B."/>
            <person name="Geng S."/>
            <person name="Nie Y."/>
            <person name="Tang Y."/>
        </authorList>
    </citation>
    <scope>NUCLEOTIDE SEQUENCE [LARGE SCALE GENOMIC DNA]</scope>
    <source>
        <strain evidence="8 9">YIM 80766</strain>
    </source>
</reference>
<keyword evidence="9" id="KW-1185">Reference proteome</keyword>
<organism evidence="8 9">
    <name type="scientific">Dietzia lutea</name>
    <dbReference type="NCBI Taxonomy" id="546160"/>
    <lineage>
        <taxon>Bacteria</taxon>
        <taxon>Bacillati</taxon>
        <taxon>Actinomycetota</taxon>
        <taxon>Actinomycetes</taxon>
        <taxon>Mycobacteriales</taxon>
        <taxon>Dietziaceae</taxon>
        <taxon>Dietzia</taxon>
    </lineage>
</organism>
<dbReference type="GO" id="GO:0008324">
    <property type="term" value="F:monoatomic cation transmembrane transporter activity"/>
    <property type="evidence" value="ECO:0007669"/>
    <property type="project" value="InterPro"/>
</dbReference>
<evidence type="ECO:0000256" key="5">
    <source>
        <dbReference type="ARBA" id="ARBA00023136"/>
    </source>
</evidence>
<keyword evidence="5 6" id="KW-0472">Membrane</keyword>
<dbReference type="PANTHER" id="PTHR43840">
    <property type="entry name" value="MITOCHONDRIAL METAL TRANSPORTER 1-RELATED"/>
    <property type="match status" value="1"/>
</dbReference>
<feature type="transmembrane region" description="Helical" evidence="6">
    <location>
        <begin position="27"/>
        <end position="48"/>
    </location>
</feature>
<name>A0A2S1R3U7_9ACTN</name>
<feature type="transmembrane region" description="Helical" evidence="6">
    <location>
        <begin position="97"/>
        <end position="120"/>
    </location>
</feature>
<comment type="subcellular location">
    <subcellularLocation>
        <location evidence="1">Membrane</location>
        <topology evidence="1">Multi-pass membrane protein</topology>
    </subcellularLocation>
</comment>
<sequence length="326" mass="36142">MVDNDRRHRREDMPAEQRDALRRAIRIEWIAIGILVVDVIIIGLVAGQSQAMRVSWAEDALALLPPIAFLVSIRAIRAIRSRDYPYGRHRSIGVGQLVASVALLGMGLFLLVHSAMGLIAGERPPIGLTVLFGVEFWSGWLMIIVIGIFGIPSFILAPIKMKYARILHNKVLYADADMNKADWMTSVATMIGVLGVGYGLWWADAAAAIAVSTSIISDGVKNLRATLGGLMDKRARTFDEEKPHPLIEEVERHVADVDWVAQAASRVRDQGQVFHVEVFVVPHSRAEPTAQDLADLRERLLEIDWKVYDVVVALLPEIPQRQVPTA</sequence>
<gene>
    <name evidence="8" type="ORF">A6035_00780</name>
</gene>
<evidence type="ECO:0000256" key="6">
    <source>
        <dbReference type="SAM" id="Phobius"/>
    </source>
</evidence>
<evidence type="ECO:0000256" key="2">
    <source>
        <dbReference type="ARBA" id="ARBA00022448"/>
    </source>
</evidence>
<dbReference type="GO" id="GO:0016020">
    <property type="term" value="C:membrane"/>
    <property type="evidence" value="ECO:0007669"/>
    <property type="project" value="UniProtKB-SubCell"/>
</dbReference>
<dbReference type="PANTHER" id="PTHR43840:SF15">
    <property type="entry name" value="MITOCHONDRIAL METAL TRANSPORTER 1-RELATED"/>
    <property type="match status" value="1"/>
</dbReference>
<dbReference type="Pfam" id="PF01545">
    <property type="entry name" value="Cation_efflux"/>
    <property type="match status" value="1"/>
</dbReference>
<dbReference type="Gene3D" id="1.20.1510.10">
    <property type="entry name" value="Cation efflux protein transmembrane domain"/>
    <property type="match status" value="1"/>
</dbReference>
<feature type="transmembrane region" description="Helical" evidence="6">
    <location>
        <begin position="181"/>
        <end position="203"/>
    </location>
</feature>
<dbReference type="EMBL" id="CP015449">
    <property type="protein sequence ID" value="AWH90957.1"/>
    <property type="molecule type" value="Genomic_DNA"/>
</dbReference>
<feature type="transmembrane region" description="Helical" evidence="6">
    <location>
        <begin position="140"/>
        <end position="160"/>
    </location>
</feature>
<dbReference type="AlphaFoldDB" id="A0A2S1R3U7"/>
<dbReference type="InterPro" id="IPR050291">
    <property type="entry name" value="CDF_Transporter"/>
</dbReference>
<keyword evidence="3 6" id="KW-0812">Transmembrane</keyword>
<proteinExistence type="predicted"/>
<dbReference type="RefSeq" id="WP_108846223.1">
    <property type="nucleotide sequence ID" value="NZ_CP015449.1"/>
</dbReference>
<dbReference type="KEGG" id="dlu:A6035_00780"/>
<feature type="transmembrane region" description="Helical" evidence="6">
    <location>
        <begin position="60"/>
        <end position="76"/>
    </location>
</feature>
<evidence type="ECO:0000313" key="8">
    <source>
        <dbReference type="EMBL" id="AWH90957.1"/>
    </source>
</evidence>
<keyword evidence="4 6" id="KW-1133">Transmembrane helix</keyword>
<keyword evidence="2" id="KW-0813">Transport</keyword>
<protein>
    <submittedName>
        <fullName evidence="8">Cobalt transporter</fullName>
    </submittedName>
</protein>
<evidence type="ECO:0000259" key="7">
    <source>
        <dbReference type="Pfam" id="PF01545"/>
    </source>
</evidence>
<dbReference type="InterPro" id="IPR058533">
    <property type="entry name" value="Cation_efflux_TM"/>
</dbReference>
<evidence type="ECO:0000256" key="3">
    <source>
        <dbReference type="ARBA" id="ARBA00022692"/>
    </source>
</evidence>
<dbReference type="OrthoDB" id="9806522at2"/>
<dbReference type="Proteomes" id="UP000244928">
    <property type="component" value="Chromosome"/>
</dbReference>
<dbReference type="InterPro" id="IPR027469">
    <property type="entry name" value="Cation_efflux_TMD_sf"/>
</dbReference>
<evidence type="ECO:0000256" key="4">
    <source>
        <dbReference type="ARBA" id="ARBA00022989"/>
    </source>
</evidence>
<accession>A0A2S1R3U7</accession>
<evidence type="ECO:0000313" key="9">
    <source>
        <dbReference type="Proteomes" id="UP000244928"/>
    </source>
</evidence>
<feature type="domain" description="Cation efflux protein transmembrane" evidence="7">
    <location>
        <begin position="43"/>
        <end position="231"/>
    </location>
</feature>
<evidence type="ECO:0000256" key="1">
    <source>
        <dbReference type="ARBA" id="ARBA00004141"/>
    </source>
</evidence>